<dbReference type="AlphaFoldDB" id="A0A327QIL8"/>
<evidence type="ECO:0000313" key="1">
    <source>
        <dbReference type="EMBL" id="RAJ01557.1"/>
    </source>
</evidence>
<reference evidence="1 2" key="1">
    <citation type="submission" date="2018-06" db="EMBL/GenBank/DDBJ databases">
        <title>Genomic Encyclopedia of Archaeal and Bacterial Type Strains, Phase II (KMG-II): from individual species to whole genera.</title>
        <authorList>
            <person name="Goeker M."/>
        </authorList>
    </citation>
    <scope>NUCLEOTIDE SEQUENCE [LARGE SCALE GENOMIC DNA]</scope>
    <source>
        <strain evidence="1 2">DSM 23857</strain>
    </source>
</reference>
<accession>A0A327QIL8</accession>
<organism evidence="1 2">
    <name type="scientific">Chitinophaga skermanii</name>
    <dbReference type="NCBI Taxonomy" id="331697"/>
    <lineage>
        <taxon>Bacteria</taxon>
        <taxon>Pseudomonadati</taxon>
        <taxon>Bacteroidota</taxon>
        <taxon>Chitinophagia</taxon>
        <taxon>Chitinophagales</taxon>
        <taxon>Chitinophagaceae</taxon>
        <taxon>Chitinophaga</taxon>
    </lineage>
</organism>
<comment type="caution">
    <text evidence="1">The sequence shown here is derived from an EMBL/GenBank/DDBJ whole genome shotgun (WGS) entry which is preliminary data.</text>
</comment>
<dbReference type="EMBL" id="QLLL01000007">
    <property type="protein sequence ID" value="RAJ01557.1"/>
    <property type="molecule type" value="Genomic_DNA"/>
</dbReference>
<keyword evidence="2" id="KW-1185">Reference proteome</keyword>
<evidence type="ECO:0000313" key="2">
    <source>
        <dbReference type="Proteomes" id="UP000249547"/>
    </source>
</evidence>
<proteinExistence type="predicted"/>
<dbReference type="Proteomes" id="UP000249547">
    <property type="component" value="Unassembled WGS sequence"/>
</dbReference>
<name>A0A327QIL8_9BACT</name>
<gene>
    <name evidence="1" type="ORF">LX64_03773</name>
</gene>
<protein>
    <submittedName>
        <fullName evidence="1">Uncharacterized protein</fullName>
    </submittedName>
</protein>
<sequence length="55" mass="6403">MPKFMAIATQANHFIKRIRYIPHAALNDAWVSQSMMTAGDIWLIASYSRYCERLI</sequence>